<evidence type="ECO:0000313" key="2">
    <source>
        <dbReference type="Proteomes" id="UP000614424"/>
    </source>
</evidence>
<dbReference type="SUPFAM" id="SSF56796">
    <property type="entry name" value="Dehydroquinate synthase-like"/>
    <property type="match status" value="1"/>
</dbReference>
<accession>A0A8J6NC57</accession>
<protein>
    <submittedName>
        <fullName evidence="1">NADH-dependent alcohol dehydrogenase</fullName>
    </submittedName>
</protein>
<dbReference type="AlphaFoldDB" id="A0A8J6NC57"/>
<dbReference type="Proteomes" id="UP000614424">
    <property type="component" value="Unassembled WGS sequence"/>
</dbReference>
<reference evidence="1 2" key="1">
    <citation type="submission" date="2020-08" db="EMBL/GenBank/DDBJ databases">
        <title>Bridging the membrane lipid divide: bacteria of the FCB group superphylum have the potential to synthesize archaeal ether lipids.</title>
        <authorList>
            <person name="Villanueva L."/>
            <person name="Von Meijenfeldt F.A.B."/>
            <person name="Westbye A.B."/>
            <person name="Yadav S."/>
            <person name="Hopmans E.C."/>
            <person name="Dutilh B.E."/>
            <person name="Sinninghe Damste J.S."/>
        </authorList>
    </citation>
    <scope>NUCLEOTIDE SEQUENCE [LARGE SCALE GENOMIC DNA]</scope>
    <source>
        <strain evidence="1">NIOZ-UU47</strain>
    </source>
</reference>
<name>A0A8J6NC57_9BACT</name>
<gene>
    <name evidence="1" type="ORF">H8E41_04130</name>
</gene>
<feature type="non-terminal residue" evidence="1">
    <location>
        <position position="1"/>
    </location>
</feature>
<dbReference type="Gene3D" id="1.20.1090.10">
    <property type="entry name" value="Dehydroquinate synthase-like - alpha domain"/>
    <property type="match status" value="1"/>
</dbReference>
<comment type="caution">
    <text evidence="1">The sequence shown here is derived from an EMBL/GenBank/DDBJ whole genome shotgun (WGS) entry which is preliminary data.</text>
</comment>
<evidence type="ECO:0000313" key="1">
    <source>
        <dbReference type="EMBL" id="MBC8317069.1"/>
    </source>
</evidence>
<dbReference type="EMBL" id="JACNJZ010000068">
    <property type="protein sequence ID" value="MBC8317069.1"/>
    <property type="molecule type" value="Genomic_DNA"/>
</dbReference>
<sequence>QFGERVFDLKGETANVAEQGISMLEKWFQKVKSPTRLSELSIPGEDIPAIASNALSLAKVWRLKDYTQPVIEEILHKCL</sequence>
<organism evidence="1 2">
    <name type="scientific">Candidatus Desulfobia pelagia</name>
    <dbReference type="NCBI Taxonomy" id="2841692"/>
    <lineage>
        <taxon>Bacteria</taxon>
        <taxon>Pseudomonadati</taxon>
        <taxon>Thermodesulfobacteriota</taxon>
        <taxon>Desulfobulbia</taxon>
        <taxon>Desulfobulbales</taxon>
        <taxon>Desulfobulbaceae</taxon>
        <taxon>Candidatus Desulfobia</taxon>
    </lineage>
</organism>
<proteinExistence type="predicted"/>